<keyword evidence="5" id="KW-1185">Reference proteome</keyword>
<dbReference type="Pfam" id="PF02230">
    <property type="entry name" value="Abhydrolase_2"/>
    <property type="match status" value="1"/>
</dbReference>
<dbReference type="AlphaFoldDB" id="A0A931MXP4"/>
<gene>
    <name evidence="4" type="ORF">I5731_05100</name>
</gene>
<name>A0A931MXP4_9HYPH</name>
<accession>A0A931MXP4</accession>
<dbReference type="EMBL" id="JADZLT010000042">
    <property type="protein sequence ID" value="MBH0237190.1"/>
    <property type="molecule type" value="Genomic_DNA"/>
</dbReference>
<dbReference type="GO" id="GO:0016787">
    <property type="term" value="F:hydrolase activity"/>
    <property type="evidence" value="ECO:0007669"/>
    <property type="project" value="UniProtKB-KW"/>
</dbReference>
<evidence type="ECO:0000313" key="4">
    <source>
        <dbReference type="EMBL" id="MBH0237190.1"/>
    </source>
</evidence>
<evidence type="ECO:0000256" key="2">
    <source>
        <dbReference type="ARBA" id="ARBA00022801"/>
    </source>
</evidence>
<dbReference type="RefSeq" id="WP_197310292.1">
    <property type="nucleotide sequence ID" value="NZ_JADZLT010000042.1"/>
</dbReference>
<evidence type="ECO:0000259" key="3">
    <source>
        <dbReference type="Pfam" id="PF02230"/>
    </source>
</evidence>
<sequence>MRQDGIDRQAAFGPGLSRHRLGGAGRDLGRVWLLGLVLIAAFAGPATTAEPAPCGGDVPCAVAGGSYRIELPAGVPPAELRGVYLFFHGYMNSAEGQMRDRALVTAAAARGLAFAAVDGLDGTWSHPGAPASARDEFAVTAAVLDDLDARFGFGRDRVVVGGFSQGASMAWYALCRLGDRIAAGVTFSGVFWNPLPAPGDCTAALPPLVHIHGRADGTFPLAGRPIGSRWHQGDTRASIAILEARAGCTATTSRALADVADCTVATGCRRGDIALCLHPGGHTVLPDLFGPALDLLGVPPAR</sequence>
<dbReference type="SUPFAM" id="SSF53474">
    <property type="entry name" value="alpha/beta-Hydrolases"/>
    <property type="match status" value="1"/>
</dbReference>
<reference evidence="4" key="1">
    <citation type="submission" date="2020-12" db="EMBL/GenBank/DDBJ databases">
        <title>Methylobrevis albus sp. nov., isolated from fresh water lack sediment.</title>
        <authorList>
            <person name="Zou Q."/>
        </authorList>
    </citation>
    <scope>NUCLEOTIDE SEQUENCE</scope>
    <source>
        <strain evidence="4">L22</strain>
    </source>
</reference>
<organism evidence="4 5">
    <name type="scientific">Methylobrevis albus</name>
    <dbReference type="NCBI Taxonomy" id="2793297"/>
    <lineage>
        <taxon>Bacteria</taxon>
        <taxon>Pseudomonadati</taxon>
        <taxon>Pseudomonadota</taxon>
        <taxon>Alphaproteobacteria</taxon>
        <taxon>Hyphomicrobiales</taxon>
        <taxon>Pleomorphomonadaceae</taxon>
        <taxon>Methylobrevis</taxon>
    </lineage>
</organism>
<evidence type="ECO:0000256" key="1">
    <source>
        <dbReference type="ARBA" id="ARBA00022729"/>
    </source>
</evidence>
<keyword evidence="2" id="KW-0378">Hydrolase</keyword>
<proteinExistence type="predicted"/>
<dbReference type="PANTHER" id="PTHR43037">
    <property type="entry name" value="UNNAMED PRODUCT-RELATED"/>
    <property type="match status" value="1"/>
</dbReference>
<feature type="domain" description="Phospholipase/carboxylesterase/thioesterase" evidence="3">
    <location>
        <begin position="152"/>
        <end position="222"/>
    </location>
</feature>
<keyword evidence="1" id="KW-0732">Signal</keyword>
<protein>
    <submittedName>
        <fullName evidence="4">Poly(3-hydroxybutyrate) depolymerase</fullName>
    </submittedName>
</protein>
<dbReference type="InterPro" id="IPR003140">
    <property type="entry name" value="PLipase/COase/thioEstase"/>
</dbReference>
<dbReference type="InterPro" id="IPR050955">
    <property type="entry name" value="Plant_Biomass_Hydrol_Est"/>
</dbReference>
<dbReference type="PANTHER" id="PTHR43037:SF5">
    <property type="entry name" value="FERULOYL ESTERASE"/>
    <property type="match status" value="1"/>
</dbReference>
<evidence type="ECO:0000313" key="5">
    <source>
        <dbReference type="Proteomes" id="UP000631694"/>
    </source>
</evidence>
<dbReference type="Proteomes" id="UP000631694">
    <property type="component" value="Unassembled WGS sequence"/>
</dbReference>
<dbReference type="Gene3D" id="3.40.50.1820">
    <property type="entry name" value="alpha/beta hydrolase"/>
    <property type="match status" value="1"/>
</dbReference>
<dbReference type="InterPro" id="IPR029058">
    <property type="entry name" value="AB_hydrolase_fold"/>
</dbReference>
<comment type="caution">
    <text evidence="4">The sequence shown here is derived from an EMBL/GenBank/DDBJ whole genome shotgun (WGS) entry which is preliminary data.</text>
</comment>